<dbReference type="RefSeq" id="WP_017460054.1">
    <property type="nucleotide sequence ID" value="NZ_FMUI01000024.1"/>
</dbReference>
<dbReference type="AlphaFoldDB" id="A0A1G4ZD32"/>
<reference evidence="2 3" key="1">
    <citation type="submission" date="2016-10" db="EMBL/GenBank/DDBJ databases">
        <authorList>
            <person name="Varghese N."/>
            <person name="Submissions S."/>
        </authorList>
    </citation>
    <scope>NUCLEOTIDE SEQUENCE [LARGE SCALE GENOMIC DNA]</scope>
    <source>
        <strain evidence="2 3">CGMCC 1.12102</strain>
    </source>
</reference>
<proteinExistence type="predicted"/>
<evidence type="ECO:0000313" key="2">
    <source>
        <dbReference type="EMBL" id="SCX63569.1"/>
    </source>
</evidence>
<dbReference type="CDD" id="cd07262">
    <property type="entry name" value="VOC_like"/>
    <property type="match status" value="1"/>
</dbReference>
<feature type="domain" description="VOC" evidence="1">
    <location>
        <begin position="3"/>
        <end position="128"/>
    </location>
</feature>
<name>A0A1G4ZD32_9ENTR</name>
<dbReference type="PANTHER" id="PTHR35006">
    <property type="entry name" value="GLYOXALASE FAMILY PROTEIN (AFU_ORTHOLOGUE AFUA_5G14830)"/>
    <property type="match status" value="1"/>
</dbReference>
<dbReference type="GO" id="GO:0051213">
    <property type="term" value="F:dioxygenase activity"/>
    <property type="evidence" value="ECO:0007669"/>
    <property type="project" value="UniProtKB-KW"/>
</dbReference>
<dbReference type="InterPro" id="IPR037523">
    <property type="entry name" value="VOC_core"/>
</dbReference>
<dbReference type="InterPro" id="IPR029068">
    <property type="entry name" value="Glyas_Bleomycin-R_OHBP_Dase"/>
</dbReference>
<dbReference type="SUPFAM" id="SSF54593">
    <property type="entry name" value="Glyoxalase/Bleomycin resistance protein/Dihydroxybiphenyl dioxygenase"/>
    <property type="match status" value="1"/>
</dbReference>
<dbReference type="EMBL" id="FMUI01000024">
    <property type="protein sequence ID" value="SCX63569.1"/>
    <property type="molecule type" value="Genomic_DNA"/>
</dbReference>
<dbReference type="PANTHER" id="PTHR35006:SF2">
    <property type="entry name" value="GLYOXALASE FAMILY PROTEIN (AFU_ORTHOLOGUE AFUA_5G14830)"/>
    <property type="match status" value="1"/>
</dbReference>
<keyword evidence="2" id="KW-0223">Dioxygenase</keyword>
<gene>
    <name evidence="2" type="ORF">SAMN02927897_04584</name>
</gene>
<evidence type="ECO:0000259" key="1">
    <source>
        <dbReference type="PROSITE" id="PS51819"/>
    </source>
</evidence>
<dbReference type="Pfam" id="PF00903">
    <property type="entry name" value="Glyoxalase"/>
    <property type="match status" value="1"/>
</dbReference>
<dbReference type="Proteomes" id="UP000183569">
    <property type="component" value="Unassembled WGS sequence"/>
</dbReference>
<dbReference type="Gene3D" id="3.10.180.10">
    <property type="entry name" value="2,3-Dihydroxybiphenyl 1,2-Dioxygenase, domain 1"/>
    <property type="match status" value="1"/>
</dbReference>
<sequence>MSVIDHIEISVKNGPLSLRFYQQALEPLGFRLVITQGPAQTRTGGFRYGLGPQGYPRLWLHDNEEIGAPLHLAFSADERSTVDQFWERALLAGGKDNGAPGIRKHYHSQYYAAYVFDPDGNNLEVVCQQSM</sequence>
<comment type="caution">
    <text evidence="2">The sequence shown here is derived from an EMBL/GenBank/DDBJ whole genome shotgun (WGS) entry which is preliminary data.</text>
</comment>
<accession>A0A1G4ZD32</accession>
<dbReference type="PROSITE" id="PS51819">
    <property type="entry name" value="VOC"/>
    <property type="match status" value="1"/>
</dbReference>
<organism evidence="2 3">
    <name type="scientific">Kosakonia sacchari</name>
    <dbReference type="NCBI Taxonomy" id="1158459"/>
    <lineage>
        <taxon>Bacteria</taxon>
        <taxon>Pseudomonadati</taxon>
        <taxon>Pseudomonadota</taxon>
        <taxon>Gammaproteobacteria</taxon>
        <taxon>Enterobacterales</taxon>
        <taxon>Enterobacteriaceae</taxon>
        <taxon>Kosakonia</taxon>
    </lineage>
</organism>
<dbReference type="GeneID" id="23845684"/>
<protein>
    <submittedName>
        <fullName evidence="2">Catechol 2,3-dioxygenase</fullName>
    </submittedName>
</protein>
<evidence type="ECO:0000313" key="3">
    <source>
        <dbReference type="Proteomes" id="UP000183569"/>
    </source>
</evidence>
<keyword evidence="2" id="KW-0560">Oxidoreductase</keyword>
<dbReference type="InterPro" id="IPR004360">
    <property type="entry name" value="Glyas_Fos-R_dOase_dom"/>
</dbReference>